<proteinExistence type="predicted"/>
<feature type="transmembrane region" description="Helical" evidence="7">
    <location>
        <begin position="258"/>
        <end position="279"/>
    </location>
</feature>
<dbReference type="CDD" id="cd06173">
    <property type="entry name" value="MFS_MefA_like"/>
    <property type="match status" value="1"/>
</dbReference>
<dbReference type="PANTHER" id="PTHR23513">
    <property type="entry name" value="INTEGRAL MEMBRANE EFFLUX PROTEIN-RELATED"/>
    <property type="match status" value="1"/>
</dbReference>
<keyword evidence="4 7" id="KW-1133">Transmembrane helix</keyword>
<evidence type="ECO:0000256" key="4">
    <source>
        <dbReference type="ARBA" id="ARBA00022989"/>
    </source>
</evidence>
<keyword evidence="9" id="KW-1185">Reference proteome</keyword>
<dbReference type="AlphaFoldDB" id="A0A495QPQ5"/>
<name>A0A495QPQ5_9ACTN</name>
<dbReference type="InterPro" id="IPR036259">
    <property type="entry name" value="MFS_trans_sf"/>
</dbReference>
<dbReference type="SUPFAM" id="SSF103473">
    <property type="entry name" value="MFS general substrate transporter"/>
    <property type="match status" value="1"/>
</dbReference>
<dbReference type="Proteomes" id="UP000274601">
    <property type="component" value="Unassembled WGS sequence"/>
</dbReference>
<accession>A0A495QPQ5</accession>
<feature type="compositionally biased region" description="Basic and acidic residues" evidence="6">
    <location>
        <begin position="415"/>
        <end position="425"/>
    </location>
</feature>
<dbReference type="Gene3D" id="1.20.1250.20">
    <property type="entry name" value="MFS general substrate transporter like domains"/>
    <property type="match status" value="1"/>
</dbReference>
<evidence type="ECO:0000313" key="8">
    <source>
        <dbReference type="EMBL" id="RKS74960.1"/>
    </source>
</evidence>
<comment type="subcellular location">
    <subcellularLocation>
        <location evidence="1">Cell membrane</location>
        <topology evidence="1">Multi-pass membrane protein</topology>
    </subcellularLocation>
</comment>
<protein>
    <submittedName>
        <fullName evidence="8">Putative MFS family arabinose efflux permease</fullName>
    </submittedName>
</protein>
<feature type="transmembrane region" description="Helical" evidence="7">
    <location>
        <begin position="381"/>
        <end position="399"/>
    </location>
</feature>
<dbReference type="PANTHER" id="PTHR23513:SF6">
    <property type="entry name" value="MAJOR FACILITATOR SUPERFAMILY ASSOCIATED DOMAIN-CONTAINING PROTEIN"/>
    <property type="match status" value="1"/>
</dbReference>
<feature type="region of interest" description="Disordered" evidence="6">
    <location>
        <begin position="415"/>
        <end position="459"/>
    </location>
</feature>
<dbReference type="InterPro" id="IPR011701">
    <property type="entry name" value="MFS"/>
</dbReference>
<keyword evidence="3 7" id="KW-0812">Transmembrane</keyword>
<dbReference type="GO" id="GO:0005886">
    <property type="term" value="C:plasma membrane"/>
    <property type="evidence" value="ECO:0007669"/>
    <property type="project" value="UniProtKB-SubCell"/>
</dbReference>
<feature type="transmembrane region" description="Helical" evidence="7">
    <location>
        <begin position="48"/>
        <end position="68"/>
    </location>
</feature>
<feature type="transmembrane region" description="Helical" evidence="7">
    <location>
        <begin position="350"/>
        <end position="375"/>
    </location>
</feature>
<keyword evidence="5 7" id="KW-0472">Membrane</keyword>
<feature type="transmembrane region" description="Helical" evidence="7">
    <location>
        <begin position="316"/>
        <end position="338"/>
    </location>
</feature>
<feature type="transmembrane region" description="Helical" evidence="7">
    <location>
        <begin position="233"/>
        <end position="252"/>
    </location>
</feature>
<feature type="transmembrane region" description="Helical" evidence="7">
    <location>
        <begin position="80"/>
        <end position="100"/>
    </location>
</feature>
<reference evidence="8 9" key="1">
    <citation type="submission" date="2018-10" db="EMBL/GenBank/DDBJ databases">
        <title>Genomic Encyclopedia of Archaeal and Bacterial Type Strains, Phase II (KMG-II): from individual species to whole genera.</title>
        <authorList>
            <person name="Goeker M."/>
        </authorList>
    </citation>
    <scope>NUCLEOTIDE SEQUENCE [LARGE SCALE GENOMIC DNA]</scope>
    <source>
        <strain evidence="8 9">DSM 43383</strain>
    </source>
</reference>
<evidence type="ECO:0000256" key="2">
    <source>
        <dbReference type="ARBA" id="ARBA00022475"/>
    </source>
</evidence>
<dbReference type="Pfam" id="PF07690">
    <property type="entry name" value="MFS_1"/>
    <property type="match status" value="1"/>
</dbReference>
<evidence type="ECO:0000256" key="3">
    <source>
        <dbReference type="ARBA" id="ARBA00022692"/>
    </source>
</evidence>
<feature type="transmembrane region" description="Helical" evidence="7">
    <location>
        <begin position="16"/>
        <end position="42"/>
    </location>
</feature>
<comment type="caution">
    <text evidence="8">The sequence shown here is derived from an EMBL/GenBank/DDBJ whole genome shotgun (WGS) entry which is preliminary data.</text>
</comment>
<feature type="transmembrane region" description="Helical" evidence="7">
    <location>
        <begin position="106"/>
        <end position="126"/>
    </location>
</feature>
<organism evidence="8 9">
    <name type="scientific">Actinomadura pelletieri DSM 43383</name>
    <dbReference type="NCBI Taxonomy" id="1120940"/>
    <lineage>
        <taxon>Bacteria</taxon>
        <taxon>Bacillati</taxon>
        <taxon>Actinomycetota</taxon>
        <taxon>Actinomycetes</taxon>
        <taxon>Streptosporangiales</taxon>
        <taxon>Thermomonosporaceae</taxon>
        <taxon>Actinomadura</taxon>
    </lineage>
</organism>
<gene>
    <name evidence="8" type="ORF">BZB76_3485</name>
</gene>
<dbReference type="RefSeq" id="WP_246006997.1">
    <property type="nucleotide sequence ID" value="NZ_RBWU01000003.1"/>
</dbReference>
<keyword evidence="2" id="KW-1003">Cell membrane</keyword>
<evidence type="ECO:0000256" key="7">
    <source>
        <dbReference type="SAM" id="Phobius"/>
    </source>
</evidence>
<evidence type="ECO:0000313" key="9">
    <source>
        <dbReference type="Proteomes" id="UP000274601"/>
    </source>
</evidence>
<dbReference type="GO" id="GO:0022857">
    <property type="term" value="F:transmembrane transporter activity"/>
    <property type="evidence" value="ECO:0007669"/>
    <property type="project" value="InterPro"/>
</dbReference>
<evidence type="ECO:0000256" key="1">
    <source>
        <dbReference type="ARBA" id="ARBA00004651"/>
    </source>
</evidence>
<feature type="compositionally biased region" description="Basic and acidic residues" evidence="6">
    <location>
        <begin position="449"/>
        <end position="459"/>
    </location>
</feature>
<feature type="transmembrane region" description="Helical" evidence="7">
    <location>
        <begin position="291"/>
        <end position="310"/>
    </location>
</feature>
<sequence length="459" mass="47388">MGIFAGRRSLGRRFGWLWAAYTVSAFGTWLALDAFSLIAVLVLDAGPAQVSALAAAGLAVGAVVAVPLGPWVEFRRKRSVMVAMDLVRFVALLSVPVAFVVGRLGFVQLVVVSVVVAAAGIAFRAASGAYLKALVRPEDLVVANGRFEASTWTTTMLGPPLGGAAIGLFGPVTTVVADAVSYLLSAAGVRAIGGTEPRPERGGAPRFRAGDLLEGWRYVLGEPVLRSLFSNTVLVKGFIMATSPLLVVLMIGELGFAPWQYGLVFTLPCLGGLVGSRLAGPLVARFGRHRVLLAAGTLRAGWLVGLAFVGPGVAGLLVVVVVELGMVTCMGVFTPVFATYRLTRTKEGSVARVLSAWSISDNAVVAVMTALWGLLGSVVGARSAIAVGGVLMLATPLLLPRGADAVRAGHGGDVAAREEAEHGDQDGDSEADDADQAGGHVSALHGGHGRAEPEGERGR</sequence>
<dbReference type="EMBL" id="RBWU01000003">
    <property type="protein sequence ID" value="RKS74960.1"/>
    <property type="molecule type" value="Genomic_DNA"/>
</dbReference>
<evidence type="ECO:0000256" key="5">
    <source>
        <dbReference type="ARBA" id="ARBA00023136"/>
    </source>
</evidence>
<evidence type="ECO:0000256" key="6">
    <source>
        <dbReference type="SAM" id="MobiDB-lite"/>
    </source>
</evidence>
<feature type="compositionally biased region" description="Acidic residues" evidence="6">
    <location>
        <begin position="426"/>
        <end position="435"/>
    </location>
</feature>